<keyword evidence="1" id="KW-0147">Chitin-binding</keyword>
<reference evidence="7 8" key="1">
    <citation type="submission" date="2023-01" db="EMBL/GenBank/DDBJ databases">
        <title>Analysis of 21 Apiospora genomes using comparative genomics revels a genus with tremendous synthesis potential of carbohydrate active enzymes and secondary metabolites.</title>
        <authorList>
            <person name="Sorensen T."/>
        </authorList>
    </citation>
    <scope>NUCLEOTIDE SEQUENCE [LARGE SCALE GENOMIC DNA]</scope>
    <source>
        <strain evidence="7 8">CBS 117206</strain>
    </source>
</reference>
<protein>
    <recommendedName>
        <fullName evidence="6">LysM domain-containing protein</fullName>
    </recommendedName>
</protein>
<dbReference type="SMART" id="SM00257">
    <property type="entry name" value="LysM"/>
    <property type="match status" value="3"/>
</dbReference>
<feature type="domain" description="LysM" evidence="6">
    <location>
        <begin position="119"/>
        <end position="165"/>
    </location>
</feature>
<evidence type="ECO:0000313" key="8">
    <source>
        <dbReference type="Proteomes" id="UP001392437"/>
    </source>
</evidence>
<evidence type="ECO:0000256" key="1">
    <source>
        <dbReference type="ARBA" id="ARBA00022669"/>
    </source>
</evidence>
<dbReference type="InterPro" id="IPR052210">
    <property type="entry name" value="LysM1-like"/>
</dbReference>
<keyword evidence="8" id="KW-1185">Reference proteome</keyword>
<comment type="caution">
    <text evidence="7">The sequence shown here is derived from an EMBL/GenBank/DDBJ whole genome shotgun (WGS) entry which is preliminary data.</text>
</comment>
<dbReference type="Gene3D" id="3.10.350.10">
    <property type="entry name" value="LysM domain"/>
    <property type="match status" value="4"/>
</dbReference>
<feature type="region of interest" description="Disordered" evidence="5">
    <location>
        <begin position="80"/>
        <end position="109"/>
    </location>
</feature>
<evidence type="ECO:0000256" key="5">
    <source>
        <dbReference type="SAM" id="MobiDB-lite"/>
    </source>
</evidence>
<evidence type="ECO:0000259" key="6">
    <source>
        <dbReference type="PROSITE" id="PS51782"/>
    </source>
</evidence>
<organism evidence="7 8">
    <name type="scientific">Apiospora kogelbergensis</name>
    <dbReference type="NCBI Taxonomy" id="1337665"/>
    <lineage>
        <taxon>Eukaryota</taxon>
        <taxon>Fungi</taxon>
        <taxon>Dikarya</taxon>
        <taxon>Ascomycota</taxon>
        <taxon>Pezizomycotina</taxon>
        <taxon>Sordariomycetes</taxon>
        <taxon>Xylariomycetidae</taxon>
        <taxon>Amphisphaeriales</taxon>
        <taxon>Apiosporaceae</taxon>
        <taxon>Apiospora</taxon>
    </lineage>
</organism>
<dbReference type="SUPFAM" id="SSF54106">
    <property type="entry name" value="LysM domain"/>
    <property type="match status" value="3"/>
</dbReference>
<gene>
    <name evidence="7" type="ORF">PG999_014501</name>
</gene>
<feature type="domain" description="LysM" evidence="6">
    <location>
        <begin position="209"/>
        <end position="255"/>
    </location>
</feature>
<accession>A0AAW0Q3H0</accession>
<dbReference type="InterPro" id="IPR036779">
    <property type="entry name" value="LysM_dom_sf"/>
</dbReference>
<dbReference type="AlphaFoldDB" id="A0AAW0Q3H0"/>
<evidence type="ECO:0000313" key="7">
    <source>
        <dbReference type="EMBL" id="KAK8092914.1"/>
    </source>
</evidence>
<evidence type="ECO:0000256" key="4">
    <source>
        <dbReference type="ARBA" id="ARBA00044955"/>
    </source>
</evidence>
<keyword evidence="2" id="KW-0732">Signal</keyword>
<proteinExistence type="inferred from homology"/>
<comment type="similarity">
    <text evidence="4">Belongs to the secreted LysM effector family.</text>
</comment>
<dbReference type="PANTHER" id="PTHR34997">
    <property type="entry name" value="AM15"/>
    <property type="match status" value="1"/>
</dbReference>
<feature type="domain" description="LysM" evidence="6">
    <location>
        <begin position="296"/>
        <end position="342"/>
    </location>
</feature>
<keyword evidence="3" id="KW-0843">Virulence</keyword>
<evidence type="ECO:0000256" key="3">
    <source>
        <dbReference type="ARBA" id="ARBA00023026"/>
    </source>
</evidence>
<dbReference type="CDD" id="cd00118">
    <property type="entry name" value="LysM"/>
    <property type="match status" value="3"/>
</dbReference>
<dbReference type="PANTHER" id="PTHR34997:SF2">
    <property type="entry name" value="LYSM DOMAIN-CONTAINING PROTEIN-RELATED"/>
    <property type="match status" value="1"/>
</dbReference>
<dbReference type="Proteomes" id="UP001392437">
    <property type="component" value="Unassembled WGS sequence"/>
</dbReference>
<evidence type="ECO:0000256" key="2">
    <source>
        <dbReference type="ARBA" id="ARBA00022729"/>
    </source>
</evidence>
<feature type="compositionally biased region" description="Low complexity" evidence="5">
    <location>
        <begin position="83"/>
        <end position="97"/>
    </location>
</feature>
<name>A0AAW0Q3H0_9PEZI</name>
<dbReference type="EMBL" id="JAQQWP010000012">
    <property type="protein sequence ID" value="KAK8092914.1"/>
    <property type="molecule type" value="Genomic_DNA"/>
</dbReference>
<dbReference type="InterPro" id="IPR018392">
    <property type="entry name" value="LysM"/>
</dbReference>
<dbReference type="Pfam" id="PF01476">
    <property type="entry name" value="LysM"/>
    <property type="match status" value="3"/>
</dbReference>
<sequence>MGFEQESRQSQSPKGATQSCSAWVQDSYSLTCDAITKALGMTMQEFQSWNPSTKLGGGCTLIRNLYYCVEVNYVKTGPSSTLPPAVTTTSKPPATSTTGGGGVATPSPTQAGMPADCNNFYQVAGGDTCGNIASTHGVSLEQFYAWNPAVGSTCASLWAGYWVCIGTGSSPPPTTLVTSTTTATTTTAAGNGITTPTPTQAGMVGNCNSFHLVVGGDSCYDIAKNSGITLDEFYSWNPAVSNTCASLWGGYYVCTGVIGGGGGTPTTTQPPTATNPGNGIVTPTPFQAGMTNNCRAFHSVVEGDTCFDIAAAAGIPLGDFYRWNPAVGTGCASLWGGYNVCVAVL</sequence>
<dbReference type="GO" id="GO:0008061">
    <property type="term" value="F:chitin binding"/>
    <property type="evidence" value="ECO:0007669"/>
    <property type="project" value="UniProtKB-KW"/>
</dbReference>
<dbReference type="PROSITE" id="PS51782">
    <property type="entry name" value="LYSM"/>
    <property type="match status" value="3"/>
</dbReference>